<proteinExistence type="predicted"/>
<dbReference type="Proteomes" id="UP000015241">
    <property type="component" value="Unassembled WGS sequence"/>
</dbReference>
<name>S8FX23_FOMSC</name>
<feature type="compositionally biased region" description="Polar residues" evidence="1">
    <location>
        <begin position="501"/>
        <end position="516"/>
    </location>
</feature>
<feature type="compositionally biased region" description="Low complexity" evidence="1">
    <location>
        <begin position="372"/>
        <end position="384"/>
    </location>
</feature>
<dbReference type="eggNOG" id="ENOG502R0RK">
    <property type="taxonomic scope" value="Eukaryota"/>
</dbReference>
<sequence>MGGANYMGGKRNFVKARAKDATAKAQRNHFGKQRLGILTKGLSKTQPEVLKSLENTVNVVSRISLAHAQRDLRTQFADTSSADDASVAHANVYATPLTSHKWHALDDSSSASGKTRSSKRSKILNALDMSVPISLRSEMDRTRSIPNLAGLAPKAKCRLHPTGYRTTPEYTSPANSPPRKKRKMSTSPKINASGPSSPISLSLHSHTSSPGRILAHSVSREHSGIQVYEEGPATRLGSSESRVTPFGAALRRPQYISQINLSHFAHSEPDFEPMSLDSSPPKQRSFDGSVFSESSSNLPTRHSSSNTQIQIVENTLGGGRRVPARYPLYGSQNKCDRSLSSQGLVSRSARIRTFWGGTDDVLASSKAPGSLRLSLDGRSLGESSPSFDSLGDLSRDSSQSAPPHLLPCPAYSSASPECLDDARSGTSEGDYIPAVSGGPFDTGDSTLDPSSEDGSYLPTRLTRSLWGQPSSVIHASDTTHIAAPNSSSPPARLSSVRATLSPITPSRATPECSLSATYEPRDGNVREESLYDALHGQLFEGADPWRALDGVLGLQPQQQFCVDGQTNSYDAYQEDVEALDPGHDQELAFLALNQLERVPYAEMDEIDEGRSTYLVEAFAADVAVSAGTEDPVEERLDHFPAEPLSMGWQSTAVEELTTHGEGLLAVNESESSRYEEAVYEYPAQGLTDTSKATNITIRVSSPAAHSLLDVEFCAQAEHMEELQTGATHTVTVTQALTEARTDVARPAAIEGPCLFSDELLSDEE</sequence>
<feature type="compositionally biased region" description="Low complexity" evidence="1">
    <location>
        <begin position="286"/>
        <end position="296"/>
    </location>
</feature>
<keyword evidence="3" id="KW-1185">Reference proteome</keyword>
<gene>
    <name evidence="2" type="ORF">FOMPIDRAFT_83314</name>
</gene>
<dbReference type="OrthoDB" id="3260134at2759"/>
<feature type="region of interest" description="Disordered" evidence="1">
    <location>
        <begin position="501"/>
        <end position="520"/>
    </location>
</feature>
<feature type="compositionally biased region" description="Polar residues" evidence="1">
    <location>
        <begin position="297"/>
        <end position="308"/>
    </location>
</feature>
<feature type="region of interest" description="Disordered" evidence="1">
    <location>
        <begin position="372"/>
        <end position="458"/>
    </location>
</feature>
<evidence type="ECO:0000313" key="2">
    <source>
        <dbReference type="EMBL" id="EPT05661.1"/>
    </source>
</evidence>
<feature type="compositionally biased region" description="Polar residues" evidence="1">
    <location>
        <begin position="164"/>
        <end position="174"/>
    </location>
</feature>
<dbReference type="AlphaFoldDB" id="S8FX23"/>
<evidence type="ECO:0000313" key="3">
    <source>
        <dbReference type="Proteomes" id="UP000015241"/>
    </source>
</evidence>
<organism evidence="2 3">
    <name type="scientific">Fomitopsis schrenkii</name>
    <name type="common">Brown rot fungus</name>
    <dbReference type="NCBI Taxonomy" id="2126942"/>
    <lineage>
        <taxon>Eukaryota</taxon>
        <taxon>Fungi</taxon>
        <taxon>Dikarya</taxon>
        <taxon>Basidiomycota</taxon>
        <taxon>Agaricomycotina</taxon>
        <taxon>Agaricomycetes</taxon>
        <taxon>Polyporales</taxon>
        <taxon>Fomitopsis</taxon>
    </lineage>
</organism>
<protein>
    <submittedName>
        <fullName evidence="2">Uncharacterized protein</fullName>
    </submittedName>
</protein>
<feature type="compositionally biased region" description="Low complexity" evidence="1">
    <location>
        <begin position="193"/>
        <end position="211"/>
    </location>
</feature>
<reference evidence="2 3" key="1">
    <citation type="journal article" date="2012" name="Science">
        <title>The Paleozoic origin of enzymatic lignin decomposition reconstructed from 31 fungal genomes.</title>
        <authorList>
            <person name="Floudas D."/>
            <person name="Binder M."/>
            <person name="Riley R."/>
            <person name="Barry K."/>
            <person name="Blanchette R.A."/>
            <person name="Henrissat B."/>
            <person name="Martinez A.T."/>
            <person name="Otillar R."/>
            <person name="Spatafora J.W."/>
            <person name="Yadav J.S."/>
            <person name="Aerts A."/>
            <person name="Benoit I."/>
            <person name="Boyd A."/>
            <person name="Carlson A."/>
            <person name="Copeland A."/>
            <person name="Coutinho P.M."/>
            <person name="de Vries R.P."/>
            <person name="Ferreira P."/>
            <person name="Findley K."/>
            <person name="Foster B."/>
            <person name="Gaskell J."/>
            <person name="Glotzer D."/>
            <person name="Gorecki P."/>
            <person name="Heitman J."/>
            <person name="Hesse C."/>
            <person name="Hori C."/>
            <person name="Igarashi K."/>
            <person name="Jurgens J.A."/>
            <person name="Kallen N."/>
            <person name="Kersten P."/>
            <person name="Kohler A."/>
            <person name="Kuees U."/>
            <person name="Kumar T.K.A."/>
            <person name="Kuo A."/>
            <person name="LaButti K."/>
            <person name="Larrondo L.F."/>
            <person name="Lindquist E."/>
            <person name="Ling A."/>
            <person name="Lombard V."/>
            <person name="Lucas S."/>
            <person name="Lundell T."/>
            <person name="Martin R."/>
            <person name="McLaughlin D.J."/>
            <person name="Morgenstern I."/>
            <person name="Morin E."/>
            <person name="Murat C."/>
            <person name="Nagy L.G."/>
            <person name="Nolan M."/>
            <person name="Ohm R.A."/>
            <person name="Patyshakuliyeva A."/>
            <person name="Rokas A."/>
            <person name="Ruiz-Duenas F.J."/>
            <person name="Sabat G."/>
            <person name="Salamov A."/>
            <person name="Samejima M."/>
            <person name="Schmutz J."/>
            <person name="Slot J.C."/>
            <person name="St John F."/>
            <person name="Stenlid J."/>
            <person name="Sun H."/>
            <person name="Sun S."/>
            <person name="Syed K."/>
            <person name="Tsang A."/>
            <person name="Wiebenga A."/>
            <person name="Young D."/>
            <person name="Pisabarro A."/>
            <person name="Eastwood D.C."/>
            <person name="Martin F."/>
            <person name="Cullen D."/>
            <person name="Grigoriev I.V."/>
            <person name="Hibbett D.S."/>
        </authorList>
    </citation>
    <scope>NUCLEOTIDE SEQUENCE</scope>
    <source>
        <strain evidence="3">FP-58527</strain>
    </source>
</reference>
<dbReference type="EMBL" id="KE504123">
    <property type="protein sequence ID" value="EPT05661.1"/>
    <property type="molecule type" value="Genomic_DNA"/>
</dbReference>
<dbReference type="InParanoid" id="S8FX23"/>
<evidence type="ECO:0000256" key="1">
    <source>
        <dbReference type="SAM" id="MobiDB-lite"/>
    </source>
</evidence>
<feature type="compositionally biased region" description="Polar residues" evidence="1">
    <location>
        <begin position="443"/>
        <end position="453"/>
    </location>
</feature>
<accession>S8FX23</accession>
<feature type="region of interest" description="Disordered" evidence="1">
    <location>
        <begin position="159"/>
        <end position="211"/>
    </location>
</feature>
<dbReference type="HOGENOM" id="CLU_365243_0_0_1"/>
<feature type="region of interest" description="Disordered" evidence="1">
    <location>
        <begin position="268"/>
        <end position="308"/>
    </location>
</feature>